<dbReference type="InterPro" id="IPR050164">
    <property type="entry name" value="Peptidase_C19"/>
</dbReference>
<dbReference type="CDD" id="cd02662">
    <property type="entry name" value="Peptidase_C19F"/>
    <property type="match status" value="1"/>
</dbReference>
<reference evidence="10 11" key="1">
    <citation type="journal article" date="2019" name="Nat. Ecol. Evol.">
        <title>Megaphylogeny resolves global patterns of mushroom evolution.</title>
        <authorList>
            <person name="Varga T."/>
            <person name="Krizsan K."/>
            <person name="Foldi C."/>
            <person name="Dima B."/>
            <person name="Sanchez-Garcia M."/>
            <person name="Sanchez-Ramirez S."/>
            <person name="Szollosi G.J."/>
            <person name="Szarkandi J.G."/>
            <person name="Papp V."/>
            <person name="Albert L."/>
            <person name="Andreopoulos W."/>
            <person name="Angelini C."/>
            <person name="Antonin V."/>
            <person name="Barry K.W."/>
            <person name="Bougher N.L."/>
            <person name="Buchanan P."/>
            <person name="Buyck B."/>
            <person name="Bense V."/>
            <person name="Catcheside P."/>
            <person name="Chovatia M."/>
            <person name="Cooper J."/>
            <person name="Damon W."/>
            <person name="Desjardin D."/>
            <person name="Finy P."/>
            <person name="Geml J."/>
            <person name="Haridas S."/>
            <person name="Hughes K."/>
            <person name="Justo A."/>
            <person name="Karasinski D."/>
            <person name="Kautmanova I."/>
            <person name="Kiss B."/>
            <person name="Kocsube S."/>
            <person name="Kotiranta H."/>
            <person name="LaButti K.M."/>
            <person name="Lechner B.E."/>
            <person name="Liimatainen K."/>
            <person name="Lipzen A."/>
            <person name="Lukacs Z."/>
            <person name="Mihaltcheva S."/>
            <person name="Morgado L.N."/>
            <person name="Niskanen T."/>
            <person name="Noordeloos M.E."/>
            <person name="Ohm R.A."/>
            <person name="Ortiz-Santana B."/>
            <person name="Ovrebo C."/>
            <person name="Racz N."/>
            <person name="Riley R."/>
            <person name="Savchenko A."/>
            <person name="Shiryaev A."/>
            <person name="Soop K."/>
            <person name="Spirin V."/>
            <person name="Szebenyi C."/>
            <person name="Tomsovsky M."/>
            <person name="Tulloss R.E."/>
            <person name="Uehling J."/>
            <person name="Grigoriev I.V."/>
            <person name="Vagvolgyi C."/>
            <person name="Papp T."/>
            <person name="Martin F.M."/>
            <person name="Miettinen O."/>
            <person name="Hibbett D.S."/>
            <person name="Nagy L.G."/>
        </authorList>
    </citation>
    <scope>NUCLEOTIDE SEQUENCE [LARGE SCALE GENOMIC DNA]</scope>
    <source>
        <strain evidence="10 11">OMC1185</strain>
    </source>
</reference>
<evidence type="ECO:0000256" key="3">
    <source>
        <dbReference type="ARBA" id="ARBA00012759"/>
    </source>
</evidence>
<protein>
    <recommendedName>
        <fullName evidence="3">ubiquitinyl hydrolase 1</fullName>
        <ecNumber evidence="3">3.4.19.12</ecNumber>
    </recommendedName>
</protein>
<evidence type="ECO:0000256" key="8">
    <source>
        <dbReference type="SAM" id="MobiDB-lite"/>
    </source>
</evidence>
<evidence type="ECO:0000256" key="5">
    <source>
        <dbReference type="ARBA" id="ARBA00022786"/>
    </source>
</evidence>
<dbReference type="AlphaFoldDB" id="A0A5C3MNR5"/>
<dbReference type="PROSITE" id="PS50235">
    <property type="entry name" value="USP_3"/>
    <property type="match status" value="1"/>
</dbReference>
<evidence type="ECO:0000256" key="1">
    <source>
        <dbReference type="ARBA" id="ARBA00000707"/>
    </source>
</evidence>
<dbReference type="STRING" id="5364.A0A5C3MNR5"/>
<evidence type="ECO:0000313" key="10">
    <source>
        <dbReference type="EMBL" id="TFK46934.1"/>
    </source>
</evidence>
<dbReference type="Gene3D" id="3.90.70.10">
    <property type="entry name" value="Cysteine proteinases"/>
    <property type="match status" value="1"/>
</dbReference>
<dbReference type="InterPro" id="IPR038765">
    <property type="entry name" value="Papain-like_cys_pep_sf"/>
</dbReference>
<name>A0A5C3MNR5_9AGAM</name>
<dbReference type="PROSITE" id="PS00973">
    <property type="entry name" value="USP_2"/>
    <property type="match status" value="1"/>
</dbReference>
<dbReference type="InterPro" id="IPR018200">
    <property type="entry name" value="USP_CS"/>
</dbReference>
<keyword evidence="11" id="KW-1185">Reference proteome</keyword>
<dbReference type="GO" id="GO:0004843">
    <property type="term" value="F:cysteine-type deubiquitinase activity"/>
    <property type="evidence" value="ECO:0007669"/>
    <property type="project" value="UniProtKB-EC"/>
</dbReference>
<dbReference type="InterPro" id="IPR001394">
    <property type="entry name" value="Peptidase_C19_UCH"/>
</dbReference>
<organism evidence="10 11">
    <name type="scientific">Heliocybe sulcata</name>
    <dbReference type="NCBI Taxonomy" id="5364"/>
    <lineage>
        <taxon>Eukaryota</taxon>
        <taxon>Fungi</taxon>
        <taxon>Dikarya</taxon>
        <taxon>Basidiomycota</taxon>
        <taxon>Agaricomycotina</taxon>
        <taxon>Agaricomycetes</taxon>
        <taxon>Gloeophyllales</taxon>
        <taxon>Gloeophyllaceae</taxon>
        <taxon>Heliocybe</taxon>
    </lineage>
</organism>
<feature type="region of interest" description="Disordered" evidence="8">
    <location>
        <begin position="624"/>
        <end position="727"/>
    </location>
</feature>
<dbReference type="InterPro" id="IPR028889">
    <property type="entry name" value="USP"/>
</dbReference>
<feature type="region of interest" description="Disordered" evidence="8">
    <location>
        <begin position="63"/>
        <end position="109"/>
    </location>
</feature>
<feature type="domain" description="USP" evidence="9">
    <location>
        <begin position="116"/>
        <end position="572"/>
    </location>
</feature>
<feature type="region of interest" description="Disordered" evidence="8">
    <location>
        <begin position="334"/>
        <end position="357"/>
    </location>
</feature>
<sequence>MTPLDYLRALCQTFTAHPAVQQLAPLAVVLVIPLLVVSLQTHSASFFDSFAMFLESLGFSFSWNSSSSSSGSGSSSERRKLKKKHVRTRADQLALNGSEKHEQSHDGAGTEDGYYPGLVNISGTYCFMNSTLQAMASLCYLQPHIERIHAKAEALDVPTPVIDALRDLLYILNNPRSHSTSIRPLDIINALSDHSPGKRNALFSSREHQDAQELFQLLSECIKKEAMQVDNEGHRDRGLGGLASMSSDINRDIGKSVFDGLTANRRSCMDCGYTEAVMHFAFDNWQLALPRYASCRLEECLADYTRLEVLTDCICRKCSMIATHRRLAQEAERLTEAASVDDNPSSSKKKRAREARKLEGRVKAALEQGKIEEDIRGVKMEKVFSRASTKQAMIARPPPILALHLNRSMIYGHYATKNSCRVIFPEILDLTPYTTSGNLSTTPSAPISSPPPLIPRSTTPTPATYATPRTLYRLSAVVCHYGQHSFGHYICFRRKPRPPSAGSHRFSPPRLACPLGCECDKCRHYGPVRDEHYPPAPGRGWLRISDDAVRECGIEAVQAEGSGAFMLFYERVVHPRPVPVARSSQDTVRPREVLNERGDDDLLLSVVGGPSEGKGARVVRNVAAGRGKSASPSPFLGKEGSVPGAEDEGTPKPEGVPNGESANGHAHPLVEAASSSSESLSSPTATEPTSPSQPSRKSSQPRLKAPQPIRPVPGAPLSPPRTVGLRA</sequence>
<dbReference type="PANTHER" id="PTHR24006">
    <property type="entry name" value="UBIQUITIN CARBOXYL-TERMINAL HYDROLASE"/>
    <property type="match status" value="1"/>
</dbReference>
<evidence type="ECO:0000313" key="11">
    <source>
        <dbReference type="Proteomes" id="UP000305948"/>
    </source>
</evidence>
<dbReference type="PANTHER" id="PTHR24006:SF888">
    <property type="entry name" value="UBIQUITIN CARBOXYL-TERMINAL HYDROLASE 30"/>
    <property type="match status" value="1"/>
</dbReference>
<gene>
    <name evidence="10" type="ORF">OE88DRAFT_1666731</name>
</gene>
<dbReference type="GO" id="GO:0006508">
    <property type="term" value="P:proteolysis"/>
    <property type="evidence" value="ECO:0007669"/>
    <property type="project" value="UniProtKB-KW"/>
</dbReference>
<comment type="similarity">
    <text evidence="2">Belongs to the peptidase C19 family.</text>
</comment>
<feature type="compositionally biased region" description="Pro residues" evidence="8">
    <location>
        <begin position="708"/>
        <end position="719"/>
    </location>
</feature>
<dbReference type="Pfam" id="PF00443">
    <property type="entry name" value="UCH"/>
    <property type="match status" value="1"/>
</dbReference>
<evidence type="ECO:0000256" key="2">
    <source>
        <dbReference type="ARBA" id="ARBA00009085"/>
    </source>
</evidence>
<dbReference type="SUPFAM" id="SSF54001">
    <property type="entry name" value="Cysteine proteinases"/>
    <property type="match status" value="1"/>
</dbReference>
<evidence type="ECO:0000256" key="7">
    <source>
        <dbReference type="ARBA" id="ARBA00022807"/>
    </source>
</evidence>
<dbReference type="GO" id="GO:0005829">
    <property type="term" value="C:cytosol"/>
    <property type="evidence" value="ECO:0007669"/>
    <property type="project" value="TreeGrafter"/>
</dbReference>
<keyword evidence="7" id="KW-0788">Thiol protease</keyword>
<feature type="compositionally biased region" description="Low complexity" evidence="8">
    <location>
        <begin position="63"/>
        <end position="75"/>
    </location>
</feature>
<dbReference type="EMBL" id="ML213526">
    <property type="protein sequence ID" value="TFK46934.1"/>
    <property type="molecule type" value="Genomic_DNA"/>
</dbReference>
<keyword evidence="4" id="KW-0645">Protease</keyword>
<evidence type="ECO:0000256" key="6">
    <source>
        <dbReference type="ARBA" id="ARBA00022801"/>
    </source>
</evidence>
<feature type="region of interest" description="Disordered" evidence="8">
    <location>
        <begin position="441"/>
        <end position="462"/>
    </location>
</feature>
<comment type="catalytic activity">
    <reaction evidence="1">
        <text>Thiol-dependent hydrolysis of ester, thioester, amide, peptide and isopeptide bonds formed by the C-terminal Gly of ubiquitin (a 76-residue protein attached to proteins as an intracellular targeting signal).</text>
        <dbReference type="EC" id="3.4.19.12"/>
    </reaction>
</comment>
<accession>A0A5C3MNR5</accession>
<proteinExistence type="inferred from homology"/>
<dbReference type="GO" id="GO:0016579">
    <property type="term" value="P:protein deubiquitination"/>
    <property type="evidence" value="ECO:0007669"/>
    <property type="project" value="InterPro"/>
</dbReference>
<evidence type="ECO:0000256" key="4">
    <source>
        <dbReference type="ARBA" id="ARBA00022670"/>
    </source>
</evidence>
<keyword evidence="6" id="KW-0378">Hydrolase</keyword>
<dbReference type="GO" id="GO:0005634">
    <property type="term" value="C:nucleus"/>
    <property type="evidence" value="ECO:0007669"/>
    <property type="project" value="TreeGrafter"/>
</dbReference>
<keyword evidence="5" id="KW-0833">Ubl conjugation pathway</keyword>
<feature type="compositionally biased region" description="Low complexity" evidence="8">
    <location>
        <begin position="671"/>
        <end position="702"/>
    </location>
</feature>
<dbReference type="OrthoDB" id="2020758at2759"/>
<dbReference type="EC" id="3.4.19.12" evidence="3"/>
<evidence type="ECO:0000259" key="9">
    <source>
        <dbReference type="PROSITE" id="PS50235"/>
    </source>
</evidence>
<dbReference type="Proteomes" id="UP000305948">
    <property type="component" value="Unassembled WGS sequence"/>
</dbReference>